<proteinExistence type="predicted"/>
<dbReference type="Proteomes" id="UP000784294">
    <property type="component" value="Unassembled WGS sequence"/>
</dbReference>
<gene>
    <name evidence="2" type="ORF">PXEA_LOCUS20002</name>
</gene>
<evidence type="ECO:0000313" key="3">
    <source>
        <dbReference type="Proteomes" id="UP000784294"/>
    </source>
</evidence>
<keyword evidence="3" id="KW-1185">Reference proteome</keyword>
<accession>A0A3S5CJH6</accession>
<comment type="caution">
    <text evidence="2">The sequence shown here is derived from an EMBL/GenBank/DDBJ whole genome shotgun (WGS) entry which is preliminary data.</text>
</comment>
<evidence type="ECO:0000313" key="2">
    <source>
        <dbReference type="EMBL" id="VEL26562.1"/>
    </source>
</evidence>
<evidence type="ECO:0000256" key="1">
    <source>
        <dbReference type="SAM" id="MobiDB-lite"/>
    </source>
</evidence>
<reference evidence="2" key="1">
    <citation type="submission" date="2018-11" db="EMBL/GenBank/DDBJ databases">
        <authorList>
            <consortium name="Pathogen Informatics"/>
        </authorList>
    </citation>
    <scope>NUCLEOTIDE SEQUENCE</scope>
</reference>
<dbReference type="AlphaFoldDB" id="A0A3S5CJH6"/>
<protein>
    <submittedName>
        <fullName evidence="2">Uncharacterized protein</fullName>
    </submittedName>
</protein>
<dbReference type="EMBL" id="CAAALY010081156">
    <property type="protein sequence ID" value="VEL26562.1"/>
    <property type="molecule type" value="Genomic_DNA"/>
</dbReference>
<feature type="region of interest" description="Disordered" evidence="1">
    <location>
        <begin position="15"/>
        <end position="37"/>
    </location>
</feature>
<organism evidence="2 3">
    <name type="scientific">Protopolystoma xenopodis</name>
    <dbReference type="NCBI Taxonomy" id="117903"/>
    <lineage>
        <taxon>Eukaryota</taxon>
        <taxon>Metazoa</taxon>
        <taxon>Spiralia</taxon>
        <taxon>Lophotrochozoa</taxon>
        <taxon>Platyhelminthes</taxon>
        <taxon>Monogenea</taxon>
        <taxon>Polyopisthocotylea</taxon>
        <taxon>Polystomatidea</taxon>
        <taxon>Polystomatidae</taxon>
        <taxon>Protopolystoma</taxon>
    </lineage>
</organism>
<sequence>MRPSLASFSPLRPAASLILPPSTGESESEVTEQPQTVLPDSLSAPHLTLYAGEILILAIIGEKVCGELG</sequence>
<name>A0A3S5CJH6_9PLAT</name>